<gene>
    <name evidence="2" type="ORF">GIB67_010844</name>
</gene>
<name>A0A7J7PAF3_9MAGN</name>
<dbReference type="Pfam" id="PF22950">
    <property type="entry name" value="DUF7026"/>
    <property type="match status" value="1"/>
</dbReference>
<dbReference type="AlphaFoldDB" id="A0A7J7PAF3"/>
<protein>
    <recommendedName>
        <fullName evidence="1">DUF7026 domain-containing protein</fullName>
    </recommendedName>
</protein>
<sequence>MSLQIPLFRPNFIPKFHPNLFPSPISLTNNTSKPNFSCKSSTNGGELAAELASELAKLKAISIQREEAMVKSTELLFKEFCVYVGLEANEVKQRWREMGDEDKLIWSKGFVSEWGQSFHPLSSKSVKTMVEEHLGGVKTTPLSAISSTSTSSSMFPSLKKLMGLS</sequence>
<reference evidence="2 3" key="1">
    <citation type="journal article" date="2020" name="IScience">
        <title>Genome Sequencing of the Endangered Kingdonia uniflora (Circaeasteraceae, Ranunculales) Reveals Potential Mechanisms of Evolutionary Specialization.</title>
        <authorList>
            <person name="Sun Y."/>
            <person name="Deng T."/>
            <person name="Zhang A."/>
            <person name="Moore M.J."/>
            <person name="Landis J.B."/>
            <person name="Lin N."/>
            <person name="Zhang H."/>
            <person name="Zhang X."/>
            <person name="Huang J."/>
            <person name="Zhang X."/>
            <person name="Sun H."/>
            <person name="Wang H."/>
        </authorList>
    </citation>
    <scope>NUCLEOTIDE SEQUENCE [LARGE SCALE GENOMIC DNA]</scope>
    <source>
        <strain evidence="2">TB1705</strain>
        <tissue evidence="2">Leaf</tissue>
    </source>
</reference>
<comment type="caution">
    <text evidence="2">The sequence shown here is derived from an EMBL/GenBank/DDBJ whole genome shotgun (WGS) entry which is preliminary data.</text>
</comment>
<evidence type="ECO:0000259" key="1">
    <source>
        <dbReference type="Pfam" id="PF22950"/>
    </source>
</evidence>
<dbReference type="OrthoDB" id="1920063at2759"/>
<proteinExistence type="predicted"/>
<feature type="domain" description="DUF7026" evidence="1">
    <location>
        <begin position="65"/>
        <end position="114"/>
    </location>
</feature>
<evidence type="ECO:0000313" key="2">
    <source>
        <dbReference type="EMBL" id="KAF6176396.1"/>
    </source>
</evidence>
<evidence type="ECO:0000313" key="3">
    <source>
        <dbReference type="Proteomes" id="UP000541444"/>
    </source>
</evidence>
<keyword evidence="3" id="KW-1185">Reference proteome</keyword>
<dbReference type="EMBL" id="JACGCM010000105">
    <property type="protein sequence ID" value="KAF6176396.1"/>
    <property type="molecule type" value="Genomic_DNA"/>
</dbReference>
<organism evidence="2 3">
    <name type="scientific">Kingdonia uniflora</name>
    <dbReference type="NCBI Taxonomy" id="39325"/>
    <lineage>
        <taxon>Eukaryota</taxon>
        <taxon>Viridiplantae</taxon>
        <taxon>Streptophyta</taxon>
        <taxon>Embryophyta</taxon>
        <taxon>Tracheophyta</taxon>
        <taxon>Spermatophyta</taxon>
        <taxon>Magnoliopsida</taxon>
        <taxon>Ranunculales</taxon>
        <taxon>Circaeasteraceae</taxon>
        <taxon>Kingdonia</taxon>
    </lineage>
</organism>
<dbReference type="Proteomes" id="UP000541444">
    <property type="component" value="Unassembled WGS sequence"/>
</dbReference>
<dbReference type="InterPro" id="IPR054290">
    <property type="entry name" value="DUF7026"/>
</dbReference>
<accession>A0A7J7PAF3</accession>